<dbReference type="Proteomes" id="UP000230069">
    <property type="component" value="Unassembled WGS sequence"/>
</dbReference>
<accession>A0A2G5CK67</accession>
<evidence type="ECO:0000313" key="1">
    <source>
        <dbReference type="EMBL" id="PIA31658.1"/>
    </source>
</evidence>
<gene>
    <name evidence="1" type="ORF">AQUCO_04900156v1</name>
</gene>
<proteinExistence type="predicted"/>
<organism evidence="1 2">
    <name type="scientific">Aquilegia coerulea</name>
    <name type="common">Rocky mountain columbine</name>
    <dbReference type="NCBI Taxonomy" id="218851"/>
    <lineage>
        <taxon>Eukaryota</taxon>
        <taxon>Viridiplantae</taxon>
        <taxon>Streptophyta</taxon>
        <taxon>Embryophyta</taxon>
        <taxon>Tracheophyta</taxon>
        <taxon>Spermatophyta</taxon>
        <taxon>Magnoliopsida</taxon>
        <taxon>Ranunculales</taxon>
        <taxon>Ranunculaceae</taxon>
        <taxon>Thalictroideae</taxon>
        <taxon>Aquilegia</taxon>
    </lineage>
</organism>
<dbReference type="InParanoid" id="A0A2G5CK67"/>
<evidence type="ECO:0000313" key="2">
    <source>
        <dbReference type="Proteomes" id="UP000230069"/>
    </source>
</evidence>
<dbReference type="AlphaFoldDB" id="A0A2G5CK67"/>
<sequence length="81" mass="9496">MSRFLDPYTKLSSYASSNGYFHSPHNSTSQSVAPDFQSCHAMCPHLVKFVSRNWVMMNRSSWERQVSNCYIKYLLYFSENV</sequence>
<dbReference type="EMBL" id="KZ305066">
    <property type="protein sequence ID" value="PIA31658.1"/>
    <property type="molecule type" value="Genomic_DNA"/>
</dbReference>
<reference evidence="1 2" key="1">
    <citation type="submission" date="2017-09" db="EMBL/GenBank/DDBJ databases">
        <title>WGS assembly of Aquilegia coerulea Goldsmith.</title>
        <authorList>
            <person name="Hodges S."/>
            <person name="Kramer E."/>
            <person name="Nordborg M."/>
            <person name="Tomkins J."/>
            <person name="Borevitz J."/>
            <person name="Derieg N."/>
            <person name="Yan J."/>
            <person name="Mihaltcheva S."/>
            <person name="Hayes R.D."/>
            <person name="Rokhsar D."/>
        </authorList>
    </citation>
    <scope>NUCLEOTIDE SEQUENCE [LARGE SCALE GENOMIC DNA]</scope>
    <source>
        <strain evidence="2">cv. Goldsmith</strain>
    </source>
</reference>
<keyword evidence="2" id="KW-1185">Reference proteome</keyword>
<protein>
    <submittedName>
        <fullName evidence="1">Uncharacterized protein</fullName>
    </submittedName>
</protein>
<name>A0A2G5CK67_AQUCA</name>